<keyword evidence="4" id="KW-0120">Carbon dioxide fixation</keyword>
<keyword evidence="1" id="KW-0963">Cytoplasm</keyword>
<evidence type="ECO:0000256" key="6">
    <source>
        <dbReference type="ARBA" id="ARBA00023866"/>
    </source>
</evidence>
<dbReference type="EMBL" id="GU197782">
    <property type="protein sequence ID" value="ADR79695.1"/>
    <property type="molecule type" value="Genomic_DNA"/>
</dbReference>
<dbReference type="InterPro" id="IPR038052">
    <property type="entry name" value="Chaperonin_RbcX_sf"/>
</dbReference>
<dbReference type="GO" id="GO:0015979">
    <property type="term" value="P:photosynthesis"/>
    <property type="evidence" value="ECO:0007669"/>
    <property type="project" value="UniProtKB-KW"/>
</dbReference>
<feature type="non-terminal residue" evidence="9">
    <location>
        <position position="175"/>
    </location>
</feature>
<sequence length="175" mass="20117">MNLKQIAKETAKTLQSYLTYQALRTVLAQLGETNPPLAHWLQNFSSGKIQDGEAYIEQLFRKQPDLALRIMTVREYIAVEIAEFLPEMVCTGIQQANMEQRRQHLERITRIDTSHPSPPWDNQSSSDFDCSSTTNTHRNPLSKAMQTYQKSVVTKPCFSQKPNSKKYHLTNKAMQ</sequence>
<dbReference type="Pfam" id="PF02341">
    <property type="entry name" value="RbcX"/>
    <property type="match status" value="1"/>
</dbReference>
<dbReference type="GO" id="GO:0110102">
    <property type="term" value="P:ribulose bisphosphate carboxylase complex assembly"/>
    <property type="evidence" value="ECO:0007669"/>
    <property type="project" value="InterPro"/>
</dbReference>
<reference evidence="9" key="1">
    <citation type="submission" date="2009-11" db="EMBL/GenBank/DDBJ databases">
        <title>Genetic variability of identical morphological characteristics on planktontic Anabaena (Nostocales, cyanobacteria) strains isolated from China: the need for a combined approach in its taxonomy.</title>
        <authorList>
            <person name="Wu Z."/>
            <person name="Yang L."/>
            <person name="Li R."/>
        </authorList>
    </citation>
    <scope>NUCLEOTIDE SEQUENCE</scope>
    <source>
        <strain evidence="9">CHAB1104</strain>
    </source>
</reference>
<keyword evidence="7" id="KW-1283">Bacterial microcompartment</keyword>
<evidence type="ECO:0000256" key="3">
    <source>
        <dbReference type="ARBA" id="ARBA00023186"/>
    </source>
</evidence>
<name>G8Z7I2_9CYAN</name>
<evidence type="ECO:0000256" key="8">
    <source>
        <dbReference type="SAM" id="MobiDB-lite"/>
    </source>
</evidence>
<evidence type="ECO:0000256" key="1">
    <source>
        <dbReference type="ARBA" id="ARBA00022490"/>
    </source>
</evidence>
<evidence type="ECO:0000256" key="5">
    <source>
        <dbReference type="ARBA" id="ARBA00023669"/>
    </source>
</evidence>
<dbReference type="PANTHER" id="PTHR33791:SF1">
    <property type="entry name" value="RUBISCO CHAPERONE RBCX"/>
    <property type="match status" value="1"/>
</dbReference>
<dbReference type="GO" id="GO:0044183">
    <property type="term" value="F:protein folding chaperone"/>
    <property type="evidence" value="ECO:0007669"/>
    <property type="project" value="InterPro"/>
</dbReference>
<evidence type="ECO:0000256" key="4">
    <source>
        <dbReference type="ARBA" id="ARBA00023300"/>
    </source>
</evidence>
<feature type="region of interest" description="Disordered" evidence="8">
    <location>
        <begin position="110"/>
        <end position="139"/>
    </location>
</feature>
<dbReference type="InterPro" id="IPR003435">
    <property type="entry name" value="Chaperonin_RcbX"/>
</dbReference>
<dbReference type="Gene3D" id="1.10.1200.210">
    <property type="entry name" value="Chaperonin-like RbcX"/>
    <property type="match status" value="1"/>
</dbReference>
<feature type="compositionally biased region" description="Polar residues" evidence="8">
    <location>
        <begin position="120"/>
        <end position="139"/>
    </location>
</feature>
<dbReference type="HAMAP" id="MF_00855">
    <property type="entry name" value="RbcX"/>
    <property type="match status" value="1"/>
</dbReference>
<dbReference type="NCBIfam" id="NF047598">
    <property type="entry name" value="ChaprRbcXCyano"/>
    <property type="match status" value="1"/>
</dbReference>
<evidence type="ECO:0000256" key="2">
    <source>
        <dbReference type="ARBA" id="ARBA00022531"/>
    </source>
</evidence>
<protein>
    <recommendedName>
        <fullName evidence="6">RuBisCO chaperone RbcX</fullName>
    </recommendedName>
</protein>
<dbReference type="PANTHER" id="PTHR33791">
    <property type="entry name" value="CHAPERONIN-LIKE RBCX PROTEIN 1, CHLOROPLASTIC"/>
    <property type="match status" value="1"/>
</dbReference>
<keyword evidence="5" id="KW-1282">Carboxysome</keyword>
<keyword evidence="3" id="KW-0143">Chaperone</keyword>
<gene>
    <name evidence="9" type="primary">rbcX</name>
</gene>
<dbReference type="SUPFAM" id="SSF158615">
    <property type="entry name" value="RbcX-like"/>
    <property type="match status" value="1"/>
</dbReference>
<dbReference type="InterPro" id="IPR046381">
    <property type="entry name" value="RbcX"/>
</dbReference>
<organism evidence="9">
    <name type="scientific">Chrysosporum bergii CHAB1104</name>
    <dbReference type="NCBI Taxonomy" id="929838"/>
    <lineage>
        <taxon>Bacteria</taxon>
        <taxon>Bacillati</taxon>
        <taxon>Cyanobacteriota</taxon>
        <taxon>Cyanophyceae</taxon>
        <taxon>Nostocales</taxon>
        <taxon>Nodulariaceae</taxon>
        <taxon>Chrysosporum</taxon>
    </lineage>
</organism>
<dbReference type="GO" id="GO:0015977">
    <property type="term" value="P:carbon fixation"/>
    <property type="evidence" value="ECO:0007669"/>
    <property type="project" value="UniProtKB-KW"/>
</dbReference>
<evidence type="ECO:0000313" key="9">
    <source>
        <dbReference type="EMBL" id="ADR79695.1"/>
    </source>
</evidence>
<proteinExistence type="inferred from homology"/>
<dbReference type="AlphaFoldDB" id="G8Z7I2"/>
<accession>G8Z7I2</accession>
<keyword evidence="2" id="KW-0602">Photosynthesis</keyword>
<evidence type="ECO:0000256" key="7">
    <source>
        <dbReference type="ARBA" id="ARBA00024446"/>
    </source>
</evidence>